<keyword evidence="3" id="KW-1185">Reference proteome</keyword>
<accession>A0A1H7BRV1</accession>
<name>A0A1H7BRV1_9BACT</name>
<dbReference type="AlphaFoldDB" id="A0A1H7BRV1"/>
<gene>
    <name evidence="2" type="ORF">SAMN05192553_11450</name>
</gene>
<sequence length="95" mass="10049">MLFISGIGYAIATTGEPVPDGQENAPTREAGGGYAWERSGPDADGANGRTPTPDRFWKIEKAGIGEGMHRPMDRQGPGKGPGKPNRIDSPSKPPY</sequence>
<dbReference type="RefSeq" id="WP_092178824.1">
    <property type="nucleotide sequence ID" value="NZ_FNZH01000014.1"/>
</dbReference>
<evidence type="ECO:0000313" key="3">
    <source>
        <dbReference type="Proteomes" id="UP000199403"/>
    </source>
</evidence>
<reference evidence="3" key="1">
    <citation type="submission" date="2016-10" db="EMBL/GenBank/DDBJ databases">
        <authorList>
            <person name="Varghese N."/>
            <person name="Submissions S."/>
        </authorList>
    </citation>
    <scope>NUCLEOTIDE SEQUENCE [LARGE SCALE GENOMIC DNA]</scope>
    <source>
        <strain evidence="3">IBRC-M 10761</strain>
    </source>
</reference>
<feature type="compositionally biased region" description="Basic and acidic residues" evidence="1">
    <location>
        <begin position="55"/>
        <end position="73"/>
    </location>
</feature>
<evidence type="ECO:0000313" key="2">
    <source>
        <dbReference type="EMBL" id="SEJ80178.1"/>
    </source>
</evidence>
<evidence type="ECO:0000256" key="1">
    <source>
        <dbReference type="SAM" id="MobiDB-lite"/>
    </source>
</evidence>
<dbReference type="EMBL" id="FNZH01000014">
    <property type="protein sequence ID" value="SEJ80178.1"/>
    <property type="molecule type" value="Genomic_DNA"/>
</dbReference>
<dbReference type="STRING" id="1416801.SAMN05192553_11450"/>
<feature type="region of interest" description="Disordered" evidence="1">
    <location>
        <begin position="12"/>
        <end position="95"/>
    </location>
</feature>
<organism evidence="2 3">
    <name type="scientific">Cyclobacterium xiamenense</name>
    <dbReference type="NCBI Taxonomy" id="1297121"/>
    <lineage>
        <taxon>Bacteria</taxon>
        <taxon>Pseudomonadati</taxon>
        <taxon>Bacteroidota</taxon>
        <taxon>Cytophagia</taxon>
        <taxon>Cytophagales</taxon>
        <taxon>Cyclobacteriaceae</taxon>
        <taxon>Cyclobacterium</taxon>
    </lineage>
</organism>
<proteinExistence type="predicted"/>
<protein>
    <submittedName>
        <fullName evidence="2">Uncharacterized protein</fullName>
    </submittedName>
</protein>
<dbReference type="Proteomes" id="UP000199403">
    <property type="component" value="Unassembled WGS sequence"/>
</dbReference>